<proteinExistence type="inferred from homology"/>
<dbReference type="Proteomes" id="UP001552299">
    <property type="component" value="Unassembled WGS sequence"/>
</dbReference>
<evidence type="ECO:0000256" key="6">
    <source>
        <dbReference type="SAM" id="MobiDB-lite"/>
    </source>
</evidence>
<keyword evidence="2 5" id="KW-0805">Transcription regulation</keyword>
<evidence type="ECO:0000256" key="1">
    <source>
        <dbReference type="ARBA" id="ARBA00010273"/>
    </source>
</evidence>
<evidence type="ECO:0000259" key="7">
    <source>
        <dbReference type="Pfam" id="PF12041"/>
    </source>
</evidence>
<dbReference type="InterPro" id="IPR005202">
    <property type="entry name" value="TF_GRAS"/>
</dbReference>
<comment type="similarity">
    <text evidence="1 5">Belongs to the GRAS family. DELLA subfamily.</text>
</comment>
<dbReference type="SMART" id="SM01129">
    <property type="entry name" value="DELLA"/>
    <property type="match status" value="1"/>
</dbReference>
<feature type="short sequence motif" description="VHIID" evidence="4">
    <location>
        <begin position="245"/>
        <end position="249"/>
    </location>
</feature>
<feature type="region of interest" description="VHIID" evidence="4">
    <location>
        <begin position="214"/>
        <end position="279"/>
    </location>
</feature>
<feature type="short sequence motif" description="LXXLL motif" evidence="4">
    <location>
        <begin position="331"/>
        <end position="335"/>
    </location>
</feature>
<comment type="caution">
    <text evidence="8">The sequence shown here is derived from an EMBL/GenBank/DDBJ whole genome shotgun (WGS) entry which is preliminary data.</text>
</comment>
<dbReference type="Pfam" id="PF12041">
    <property type="entry name" value="DELLA"/>
    <property type="match status" value="1"/>
</dbReference>
<dbReference type="AlphaFoldDB" id="A0ABD0U1S0"/>
<dbReference type="InterPro" id="IPR038088">
    <property type="entry name" value="DELLA_N_sf"/>
</dbReference>
<name>A0ABD0U1S0_DENTH</name>
<dbReference type="PANTHER" id="PTHR31636">
    <property type="entry name" value="OSJNBA0084A10.13 PROTEIN-RELATED"/>
    <property type="match status" value="1"/>
</dbReference>
<evidence type="ECO:0000256" key="2">
    <source>
        <dbReference type="ARBA" id="ARBA00023015"/>
    </source>
</evidence>
<gene>
    <name evidence="8" type="ORF">M5K25_024232</name>
</gene>
<reference evidence="8 9" key="1">
    <citation type="journal article" date="2024" name="Plant Biotechnol. J.">
        <title>Dendrobium thyrsiflorum genome and its molecular insights into genes involved in important horticultural traits.</title>
        <authorList>
            <person name="Chen B."/>
            <person name="Wang J.Y."/>
            <person name="Zheng P.J."/>
            <person name="Li K.L."/>
            <person name="Liang Y.M."/>
            <person name="Chen X.F."/>
            <person name="Zhang C."/>
            <person name="Zhao X."/>
            <person name="He X."/>
            <person name="Zhang G.Q."/>
            <person name="Liu Z.J."/>
            <person name="Xu Q."/>
        </authorList>
    </citation>
    <scope>NUCLEOTIDE SEQUENCE [LARGE SCALE GENOMIC DNA]</scope>
    <source>
        <strain evidence="8">GZMU011</strain>
    </source>
</reference>
<keyword evidence="5" id="KW-0539">Nucleus</keyword>
<dbReference type="GO" id="GO:0009740">
    <property type="term" value="P:gibberellic acid mediated signaling pathway"/>
    <property type="evidence" value="ECO:0007669"/>
    <property type="project" value="UniProtKB-UniRule"/>
</dbReference>
<keyword evidence="9" id="KW-1185">Reference proteome</keyword>
<comment type="domain">
    <text evidence="5">The DELLA motif is required for its GA-induced degradation.</text>
</comment>
<dbReference type="GO" id="GO:0005634">
    <property type="term" value="C:nucleus"/>
    <property type="evidence" value="ECO:0007669"/>
    <property type="project" value="UniProtKB-SubCell"/>
</dbReference>
<evidence type="ECO:0000256" key="5">
    <source>
        <dbReference type="RuleBase" id="RU367159"/>
    </source>
</evidence>
<comment type="function">
    <text evidence="5">Transcriptional regulator that acts as a repressor of the gibberellin (GA) signaling pathway. Probably acts by participating in large multiprotein complexes that repress transcription of GA-inducible genes.</text>
</comment>
<sequence length="512" mass="55883">MPKDAIDTNPLVLRNTFAMGRHPYHPQPTDEDSSSASETDTLLAGVGYTVRSSDLLNVADRLEKLDSTIIAAAAAGVPPEFLCSSAVHYNPSDLASWIDSLLTEVPPQSSPSMWMDAVCLPPPSSFSIDAHRLGEEEDAGIRLVHLLMTCADSIQHDDHVLARSLIDEMRLLLPLIGVGYGIGKVSIFFLDALDRRISFLPQPTKSVLEDEILYSHFYEACPNIKFAHFTANQAILEAFNGCDRVHVIDLSLMHGLQWPALIQALALRPGGPPALRLTGIGPQTPKVGLRLAELARSVGVPFSFHAVAAGRLDSVRVKPGEAVAINSVLQLHLLLSETGPIDSVLTLIRELRPKILTVVEQEADHNKPAFLDRFTEALFYYSTLFDSLAASGGGGGRVDVGCSAPAEVYLQREICNIVCCEGSERVERHEPMGRWRVRLGRAGFEPMHLGSNAFRQASMLLKLFSSEGYGVEEVEGCLSLSWHGRLLITASAWRARADSAVAPPACHRYIVW</sequence>
<dbReference type="EMBL" id="JANQDX010000018">
    <property type="protein sequence ID" value="KAL0905793.1"/>
    <property type="molecule type" value="Genomic_DNA"/>
</dbReference>
<keyword evidence="3 5" id="KW-0804">Transcription</keyword>
<evidence type="ECO:0000313" key="9">
    <source>
        <dbReference type="Proteomes" id="UP001552299"/>
    </source>
</evidence>
<accession>A0ABD0U1S0</accession>
<comment type="caution">
    <text evidence="4">Lacks conserved residue(s) required for the propagation of feature annotation.</text>
</comment>
<keyword evidence="5" id="KW-0939">Gibberellin signaling pathway</keyword>
<protein>
    <recommendedName>
        <fullName evidence="5">DELLA protein</fullName>
    </recommendedName>
</protein>
<evidence type="ECO:0000256" key="3">
    <source>
        <dbReference type="ARBA" id="ARBA00023163"/>
    </source>
</evidence>
<dbReference type="Gene3D" id="1.10.10.1290">
    <property type="entry name" value="Transcriptional regulator DELLA, N-terminal domain"/>
    <property type="match status" value="1"/>
</dbReference>
<evidence type="ECO:0000313" key="8">
    <source>
        <dbReference type="EMBL" id="KAL0905793.1"/>
    </source>
</evidence>
<dbReference type="PROSITE" id="PS50985">
    <property type="entry name" value="GRAS"/>
    <property type="match status" value="1"/>
</dbReference>
<evidence type="ECO:0000256" key="4">
    <source>
        <dbReference type="PROSITE-ProRule" id="PRU01191"/>
    </source>
</evidence>
<feature type="region of interest" description="Disordered" evidence="6">
    <location>
        <begin position="20"/>
        <end position="39"/>
    </location>
</feature>
<feature type="domain" description="Transcriptional factor DELLA N-terminal" evidence="7">
    <location>
        <begin position="40"/>
        <end position="108"/>
    </location>
</feature>
<dbReference type="Pfam" id="PF03514">
    <property type="entry name" value="GRAS"/>
    <property type="match status" value="1"/>
</dbReference>
<comment type="subcellular location">
    <subcellularLocation>
        <location evidence="5">Nucleus</location>
    </subcellularLocation>
</comment>
<feature type="region of interest" description="SAW" evidence="4">
    <location>
        <begin position="419"/>
        <end position="494"/>
    </location>
</feature>
<organism evidence="8 9">
    <name type="scientific">Dendrobium thyrsiflorum</name>
    <name type="common">Pinecone-like raceme dendrobium</name>
    <name type="synonym">Orchid</name>
    <dbReference type="NCBI Taxonomy" id="117978"/>
    <lineage>
        <taxon>Eukaryota</taxon>
        <taxon>Viridiplantae</taxon>
        <taxon>Streptophyta</taxon>
        <taxon>Embryophyta</taxon>
        <taxon>Tracheophyta</taxon>
        <taxon>Spermatophyta</taxon>
        <taxon>Magnoliopsida</taxon>
        <taxon>Liliopsida</taxon>
        <taxon>Asparagales</taxon>
        <taxon>Orchidaceae</taxon>
        <taxon>Epidendroideae</taxon>
        <taxon>Malaxideae</taxon>
        <taxon>Dendrobiinae</taxon>
        <taxon>Dendrobium</taxon>
    </lineage>
</organism>
<dbReference type="InterPro" id="IPR021914">
    <property type="entry name" value="TF_DELLA_N"/>
</dbReference>